<evidence type="ECO:0000313" key="9">
    <source>
        <dbReference type="EMBL" id="TWU59375.1"/>
    </source>
</evidence>
<dbReference type="OrthoDB" id="6111975at2"/>
<evidence type="ECO:0000256" key="4">
    <source>
        <dbReference type="ARBA" id="ARBA00022840"/>
    </source>
</evidence>
<dbReference type="PROSITE" id="PS00107">
    <property type="entry name" value="PROTEIN_KINASE_ATP"/>
    <property type="match status" value="1"/>
</dbReference>
<keyword evidence="7" id="KW-1133">Transmembrane helix</keyword>
<dbReference type="SUPFAM" id="SSF56112">
    <property type="entry name" value="Protein kinase-like (PK-like)"/>
    <property type="match status" value="1"/>
</dbReference>
<evidence type="ECO:0000256" key="6">
    <source>
        <dbReference type="SAM" id="MobiDB-lite"/>
    </source>
</evidence>
<dbReference type="GO" id="GO:0004674">
    <property type="term" value="F:protein serine/threonine kinase activity"/>
    <property type="evidence" value="ECO:0007669"/>
    <property type="project" value="UniProtKB-EC"/>
</dbReference>
<proteinExistence type="predicted"/>
<reference evidence="9 10" key="1">
    <citation type="submission" date="2019-02" db="EMBL/GenBank/DDBJ databases">
        <title>Deep-cultivation of Planctomycetes and their phenomic and genomic characterization uncovers novel biology.</title>
        <authorList>
            <person name="Wiegand S."/>
            <person name="Jogler M."/>
            <person name="Boedeker C."/>
            <person name="Pinto D."/>
            <person name="Vollmers J."/>
            <person name="Rivas-Marin E."/>
            <person name="Kohn T."/>
            <person name="Peeters S.H."/>
            <person name="Heuer A."/>
            <person name="Rast P."/>
            <person name="Oberbeckmann S."/>
            <person name="Bunk B."/>
            <person name="Jeske O."/>
            <person name="Meyerdierks A."/>
            <person name="Storesund J.E."/>
            <person name="Kallscheuer N."/>
            <person name="Luecker S."/>
            <person name="Lage O.M."/>
            <person name="Pohl T."/>
            <person name="Merkel B.J."/>
            <person name="Hornburger P."/>
            <person name="Mueller R.-W."/>
            <person name="Bruemmer F."/>
            <person name="Labrenz M."/>
            <person name="Spormann A.M."/>
            <person name="Op Den Camp H."/>
            <person name="Overmann J."/>
            <person name="Amann R."/>
            <person name="Jetten M.S.M."/>
            <person name="Mascher T."/>
            <person name="Medema M.H."/>
            <person name="Devos D.P."/>
            <person name="Kaster A.-K."/>
            <person name="Ovreas L."/>
            <person name="Rohde M."/>
            <person name="Galperin M.Y."/>
            <person name="Jogler C."/>
        </authorList>
    </citation>
    <scope>NUCLEOTIDE SEQUENCE [LARGE SCALE GENOMIC DNA]</scope>
    <source>
        <strain evidence="9 10">Poly51</strain>
    </source>
</reference>
<evidence type="ECO:0000256" key="3">
    <source>
        <dbReference type="ARBA" id="ARBA00022777"/>
    </source>
</evidence>
<keyword evidence="3 9" id="KW-0418">Kinase</keyword>
<dbReference type="Gene3D" id="3.30.200.20">
    <property type="entry name" value="Phosphorylase Kinase, domain 1"/>
    <property type="match status" value="1"/>
</dbReference>
<dbReference type="Proteomes" id="UP000318288">
    <property type="component" value="Unassembled WGS sequence"/>
</dbReference>
<dbReference type="PROSITE" id="PS50011">
    <property type="entry name" value="PROTEIN_KINASE_DOM"/>
    <property type="match status" value="1"/>
</dbReference>
<dbReference type="Pfam" id="PF00069">
    <property type="entry name" value="Pkinase"/>
    <property type="match status" value="1"/>
</dbReference>
<evidence type="ECO:0000256" key="7">
    <source>
        <dbReference type="SAM" id="Phobius"/>
    </source>
</evidence>
<sequence length="712" mass="77960">MNTAKPKYDFLDPPTRDDEIGRLGPYRIVGLLGQGGMGEVFRAEDGRLKRTVALKMMNKKLAGTSNSRKRFVEEARSMAAVHHDNVATIFEVGLQRGMPYLAMELLKGESLFDRIKSKPKDHRKFSYPEVIRIAREVSCGLAAAHACAIIHRDIKPANIWMEEPSGRAKILDFGLAVAGSDHLTGRGSVVGSPGYLSPEQARNEPVDDRTDLYALGVVLYQLCGGRLPLRSASMSGQLIAILCHAPAPLRTVAPEIPEPFCELVDRLLSKEARDRPKSALALVDLVDDIERNFHGEMQAATQIVVEPAAPSGSKPTRRAEETHAVSNRKSPVPWWVLSIAGLLLLLIAGWTMRPKRTASKPVQPTRERESKPVSRPVVITAASLAKLELSPVVAGSDEVTAGEVSRFKMRLSNQALDDSDDPRAINAKASLVANVVTFLTPAGQKKRRAPTFPRKFSPTQLPRPGESQEFEIQVMTKGLPAGDYDVEFELQTPGGTVVGKSNSRFSVDENLLDSDLLGFEIVRTHSGRGADTYVSSTSDEAFGGRHALQAVRFAGDKGEVKEHIYFRFDLAATKIDRKSIDRAVLMLTLGGESNTGKNEFGVYGIVEGLGPLWKETGVGHLVFQQSPLRSGTMGQTFLGTLQFINPVDQLNDMPDHIKMAGEALDTFLRTSESDLVTIALVRQNWSEKRTYFRSKEGSLGKAPAIAIRVKNP</sequence>
<dbReference type="InterPro" id="IPR017441">
    <property type="entry name" value="Protein_kinase_ATP_BS"/>
</dbReference>
<accession>A0A5C6FD79</accession>
<evidence type="ECO:0000313" key="10">
    <source>
        <dbReference type="Proteomes" id="UP000318288"/>
    </source>
</evidence>
<keyword evidence="10" id="KW-1185">Reference proteome</keyword>
<dbReference type="RefSeq" id="WP_146456932.1">
    <property type="nucleotide sequence ID" value="NZ_SJPW01000002.1"/>
</dbReference>
<dbReference type="Gene3D" id="1.10.510.10">
    <property type="entry name" value="Transferase(Phosphotransferase) domain 1"/>
    <property type="match status" value="1"/>
</dbReference>
<dbReference type="GO" id="GO:0005524">
    <property type="term" value="F:ATP binding"/>
    <property type="evidence" value="ECO:0007669"/>
    <property type="project" value="UniProtKB-UniRule"/>
</dbReference>
<keyword evidence="7" id="KW-0472">Membrane</keyword>
<feature type="transmembrane region" description="Helical" evidence="7">
    <location>
        <begin position="332"/>
        <end position="350"/>
    </location>
</feature>
<comment type="caution">
    <text evidence="9">The sequence shown here is derived from an EMBL/GenBank/DDBJ whole genome shotgun (WGS) entry which is preliminary data.</text>
</comment>
<feature type="binding site" evidence="5">
    <location>
        <position position="55"/>
    </location>
    <ligand>
        <name>ATP</name>
        <dbReference type="ChEBI" id="CHEBI:30616"/>
    </ligand>
</feature>
<keyword evidence="2 5" id="KW-0547">Nucleotide-binding</keyword>
<keyword evidence="7" id="KW-0812">Transmembrane</keyword>
<feature type="region of interest" description="Disordered" evidence="6">
    <location>
        <begin position="447"/>
        <end position="466"/>
    </location>
</feature>
<dbReference type="PANTHER" id="PTHR43289:SF34">
    <property type="entry name" value="SERINE_THREONINE-PROTEIN KINASE YBDM-RELATED"/>
    <property type="match status" value="1"/>
</dbReference>
<evidence type="ECO:0000259" key="8">
    <source>
        <dbReference type="PROSITE" id="PS50011"/>
    </source>
</evidence>
<dbReference type="EMBL" id="SJPW01000002">
    <property type="protein sequence ID" value="TWU59375.1"/>
    <property type="molecule type" value="Genomic_DNA"/>
</dbReference>
<dbReference type="EC" id="2.7.11.1" evidence="9"/>
<dbReference type="CDD" id="cd14014">
    <property type="entry name" value="STKc_PknB_like"/>
    <property type="match status" value="1"/>
</dbReference>
<gene>
    <name evidence="9" type="primary">stkP_2</name>
    <name evidence="9" type="ORF">Poly51_21630</name>
</gene>
<dbReference type="InterPro" id="IPR000719">
    <property type="entry name" value="Prot_kinase_dom"/>
</dbReference>
<keyword evidence="4 5" id="KW-0067">ATP-binding</keyword>
<dbReference type="InterPro" id="IPR011009">
    <property type="entry name" value="Kinase-like_dom_sf"/>
</dbReference>
<organism evidence="9 10">
    <name type="scientific">Rubripirellula tenax</name>
    <dbReference type="NCBI Taxonomy" id="2528015"/>
    <lineage>
        <taxon>Bacteria</taxon>
        <taxon>Pseudomonadati</taxon>
        <taxon>Planctomycetota</taxon>
        <taxon>Planctomycetia</taxon>
        <taxon>Pirellulales</taxon>
        <taxon>Pirellulaceae</taxon>
        <taxon>Rubripirellula</taxon>
    </lineage>
</organism>
<feature type="domain" description="Protein kinase" evidence="8">
    <location>
        <begin position="26"/>
        <end position="297"/>
    </location>
</feature>
<keyword evidence="1 9" id="KW-0808">Transferase</keyword>
<evidence type="ECO:0000256" key="2">
    <source>
        <dbReference type="ARBA" id="ARBA00022741"/>
    </source>
</evidence>
<dbReference type="AlphaFoldDB" id="A0A5C6FD79"/>
<evidence type="ECO:0000256" key="1">
    <source>
        <dbReference type="ARBA" id="ARBA00022679"/>
    </source>
</evidence>
<evidence type="ECO:0000256" key="5">
    <source>
        <dbReference type="PROSITE-ProRule" id="PRU10141"/>
    </source>
</evidence>
<dbReference type="PANTHER" id="PTHR43289">
    <property type="entry name" value="MITOGEN-ACTIVATED PROTEIN KINASE KINASE KINASE 20-RELATED"/>
    <property type="match status" value="1"/>
</dbReference>
<name>A0A5C6FD79_9BACT</name>
<protein>
    <submittedName>
        <fullName evidence="9">Serine/threonine-protein kinase StkP</fullName>
        <ecNumber evidence="9">2.7.11.1</ecNumber>
    </submittedName>
</protein>
<dbReference type="SMART" id="SM00220">
    <property type="entry name" value="S_TKc"/>
    <property type="match status" value="1"/>
</dbReference>